<dbReference type="AlphaFoldDB" id="A0AAN7QGL9"/>
<comment type="caution">
    <text evidence="2">The sequence shown here is derived from an EMBL/GenBank/DDBJ whole genome shotgun (WGS) entry which is preliminary data.</text>
</comment>
<dbReference type="Proteomes" id="UP001345219">
    <property type="component" value="Chromosome 11"/>
</dbReference>
<evidence type="ECO:0000313" key="2">
    <source>
        <dbReference type="EMBL" id="KAK4764435.1"/>
    </source>
</evidence>
<dbReference type="EMBL" id="JAXIOK010000008">
    <property type="protein sequence ID" value="KAK4764435.1"/>
    <property type="molecule type" value="Genomic_DNA"/>
</dbReference>
<feature type="region of interest" description="Disordered" evidence="1">
    <location>
        <begin position="52"/>
        <end position="84"/>
    </location>
</feature>
<evidence type="ECO:0000313" key="3">
    <source>
        <dbReference type="Proteomes" id="UP001345219"/>
    </source>
</evidence>
<reference evidence="2 3" key="1">
    <citation type="journal article" date="2023" name="Hortic Res">
        <title>Pangenome of water caltrop reveals structural variations and asymmetric subgenome divergence after allopolyploidization.</title>
        <authorList>
            <person name="Zhang X."/>
            <person name="Chen Y."/>
            <person name="Wang L."/>
            <person name="Yuan Y."/>
            <person name="Fang M."/>
            <person name="Shi L."/>
            <person name="Lu R."/>
            <person name="Comes H.P."/>
            <person name="Ma Y."/>
            <person name="Chen Y."/>
            <person name="Huang G."/>
            <person name="Zhou Y."/>
            <person name="Zheng Z."/>
            <person name="Qiu Y."/>
        </authorList>
    </citation>
    <scope>NUCLEOTIDE SEQUENCE [LARGE SCALE GENOMIC DNA]</scope>
    <source>
        <tissue evidence="2">Roots</tissue>
    </source>
</reference>
<gene>
    <name evidence="2" type="ORF">SAY87_013873</name>
</gene>
<feature type="compositionally biased region" description="Polar residues" evidence="1">
    <location>
        <begin position="75"/>
        <end position="84"/>
    </location>
</feature>
<protein>
    <submittedName>
        <fullName evidence="2">Uncharacterized protein</fullName>
    </submittedName>
</protein>
<keyword evidence="3" id="KW-1185">Reference proteome</keyword>
<evidence type="ECO:0000256" key="1">
    <source>
        <dbReference type="SAM" id="MobiDB-lite"/>
    </source>
</evidence>
<proteinExistence type="predicted"/>
<sequence>MWSVHGLKVAPRCLLGPEARFHVGCVPEKSVYSDSLSEMKPGGLEVAAEIRQHESRNDSGSKGISHGHAPVVAQKNITLSDYSG</sequence>
<organism evidence="2 3">
    <name type="scientific">Trapa incisa</name>
    <dbReference type="NCBI Taxonomy" id="236973"/>
    <lineage>
        <taxon>Eukaryota</taxon>
        <taxon>Viridiplantae</taxon>
        <taxon>Streptophyta</taxon>
        <taxon>Embryophyta</taxon>
        <taxon>Tracheophyta</taxon>
        <taxon>Spermatophyta</taxon>
        <taxon>Magnoliopsida</taxon>
        <taxon>eudicotyledons</taxon>
        <taxon>Gunneridae</taxon>
        <taxon>Pentapetalae</taxon>
        <taxon>rosids</taxon>
        <taxon>malvids</taxon>
        <taxon>Myrtales</taxon>
        <taxon>Lythraceae</taxon>
        <taxon>Trapa</taxon>
    </lineage>
</organism>
<name>A0AAN7QGL9_9MYRT</name>
<accession>A0AAN7QGL9</accession>